<dbReference type="Pfam" id="PF14606">
    <property type="entry name" value="Lipase_GDSL_3"/>
    <property type="match status" value="1"/>
</dbReference>
<keyword evidence="3" id="KW-1185">Reference proteome</keyword>
<dbReference type="Gene3D" id="2.60.120.260">
    <property type="entry name" value="Galactose-binding domain-like"/>
    <property type="match status" value="1"/>
</dbReference>
<organism evidence="2 3">
    <name type="scientific">Protaetiibacter mangrovi</name>
    <dbReference type="NCBI Taxonomy" id="2970926"/>
    <lineage>
        <taxon>Bacteria</taxon>
        <taxon>Bacillati</taxon>
        <taxon>Actinomycetota</taxon>
        <taxon>Actinomycetes</taxon>
        <taxon>Micrococcales</taxon>
        <taxon>Microbacteriaceae</taxon>
        <taxon>Protaetiibacter</taxon>
    </lineage>
</organism>
<dbReference type="Gene3D" id="3.40.50.1110">
    <property type="entry name" value="SGNH hydrolase"/>
    <property type="match status" value="1"/>
</dbReference>
<protein>
    <submittedName>
        <fullName evidence="2">GDSL-type esterase/lipase family protein</fullName>
    </submittedName>
</protein>
<dbReference type="SUPFAM" id="SSF52266">
    <property type="entry name" value="SGNH hydrolase"/>
    <property type="match status" value="1"/>
</dbReference>
<name>A0ABT1ZHB7_9MICO</name>
<evidence type="ECO:0000313" key="3">
    <source>
        <dbReference type="Proteomes" id="UP001205337"/>
    </source>
</evidence>
<feature type="domain" description="SGNH hydrolase-type esterase" evidence="1">
    <location>
        <begin position="178"/>
        <end position="279"/>
    </location>
</feature>
<evidence type="ECO:0000313" key="2">
    <source>
        <dbReference type="EMBL" id="MCS0500101.1"/>
    </source>
</evidence>
<dbReference type="InterPro" id="IPR036514">
    <property type="entry name" value="SGNH_hydro_sf"/>
</dbReference>
<dbReference type="InterPro" id="IPR013830">
    <property type="entry name" value="SGNH_hydro"/>
</dbReference>
<dbReference type="RefSeq" id="WP_258799201.1">
    <property type="nucleotide sequence ID" value="NZ_JANTHX010000007.1"/>
</dbReference>
<dbReference type="Proteomes" id="UP001205337">
    <property type="component" value="Unassembled WGS sequence"/>
</dbReference>
<reference evidence="2 3" key="1">
    <citation type="submission" date="2022-08" db="EMBL/GenBank/DDBJ databases">
        <authorList>
            <person name="Li F."/>
        </authorList>
    </citation>
    <scope>NUCLEOTIDE SEQUENCE [LARGE SCALE GENOMIC DNA]</scope>
    <source>
        <strain evidence="2 3">10F1B-8-1</strain>
    </source>
</reference>
<gene>
    <name evidence="2" type="ORF">NUH29_11145</name>
</gene>
<dbReference type="EMBL" id="JANTHX010000007">
    <property type="protein sequence ID" value="MCS0500101.1"/>
    <property type="molecule type" value="Genomic_DNA"/>
</dbReference>
<comment type="caution">
    <text evidence="2">The sequence shown here is derived from an EMBL/GenBank/DDBJ whole genome shotgun (WGS) entry which is preliminary data.</text>
</comment>
<proteinExistence type="predicted"/>
<evidence type="ECO:0000259" key="1">
    <source>
        <dbReference type="Pfam" id="PF14606"/>
    </source>
</evidence>
<accession>A0ABT1ZHB7</accession>
<sequence>MNEVLAGAVRGAMSVNVDERGVAIRRLPDWTRAQYGNAGWVDRVSAHTSGVRLEWETAASWIELEAVFTRFTVDLAVASPDPVVVAAVDGHPDVVITVPFTGPVLPDDATSSLALGDQVPIEPIAESRECVVRIPLPESPVPRKVVVWLPHRHATTLRYATADAALHETANSTAPRWVHYGSSISHGGEADTPADVWPVVAARRLGLDLVNFGLAGQAHLDPFVARSIADTPADLISLKIGINVVNGATFRKRSFVPAVHGFLDLVREGHPTTPIVVVSPIHCPAHEDSPGPTVFGADGVARSAGFPVTPGDGQLTLVAIRRLLEELVAARTAQGDPNLSYLDGLTLLGTDDVDLLLDGLHPGSAGLRQIGERFAAHDLPLRRS</sequence>